<proteinExistence type="predicted"/>
<dbReference type="InterPro" id="IPR027417">
    <property type="entry name" value="P-loop_NTPase"/>
</dbReference>
<organism evidence="1 2">
    <name type="scientific">Azospirillum oleiclasticum</name>
    <dbReference type="NCBI Taxonomy" id="2735135"/>
    <lineage>
        <taxon>Bacteria</taxon>
        <taxon>Pseudomonadati</taxon>
        <taxon>Pseudomonadota</taxon>
        <taxon>Alphaproteobacteria</taxon>
        <taxon>Rhodospirillales</taxon>
        <taxon>Azospirillaceae</taxon>
        <taxon>Azospirillum</taxon>
    </lineage>
</organism>
<dbReference type="Proteomes" id="UP000584642">
    <property type="component" value="Unassembled WGS sequence"/>
</dbReference>
<evidence type="ECO:0008006" key="3">
    <source>
        <dbReference type="Google" id="ProtNLM"/>
    </source>
</evidence>
<accession>A0ABX2TDM1</accession>
<reference evidence="1 2" key="1">
    <citation type="submission" date="2020-05" db="EMBL/GenBank/DDBJ databases">
        <title>Azospirillum oleiclasticum sp. nov, a nitrogen-fixing and heavy crude oil-emulsifying bacterium isolated from the crude oil of Yumen Oilfield.</title>
        <authorList>
            <person name="Wu D."/>
            <person name="Cai M."/>
            <person name="Zhang X."/>
        </authorList>
    </citation>
    <scope>NUCLEOTIDE SEQUENCE [LARGE SCALE GENOMIC DNA]</scope>
    <source>
        <strain evidence="1 2">ROY-1-1-2</strain>
    </source>
</reference>
<name>A0ABX2TDM1_9PROT</name>
<gene>
    <name evidence="1" type="ORF">HND93_21555</name>
</gene>
<protein>
    <recommendedName>
        <fullName evidence="3">ATP-binding protein</fullName>
    </recommendedName>
</protein>
<evidence type="ECO:0000313" key="2">
    <source>
        <dbReference type="Proteomes" id="UP000584642"/>
    </source>
</evidence>
<keyword evidence="2" id="KW-1185">Reference proteome</keyword>
<dbReference type="SUPFAM" id="SSF52540">
    <property type="entry name" value="P-loop containing nucleoside triphosphate hydrolases"/>
    <property type="match status" value="1"/>
</dbReference>
<comment type="caution">
    <text evidence="1">The sequence shown here is derived from an EMBL/GenBank/DDBJ whole genome shotgun (WGS) entry which is preliminary data.</text>
</comment>
<evidence type="ECO:0000313" key="1">
    <source>
        <dbReference type="EMBL" id="NYZ22306.1"/>
    </source>
</evidence>
<dbReference type="EMBL" id="JABFDB010000016">
    <property type="protein sequence ID" value="NYZ22306.1"/>
    <property type="molecule type" value="Genomic_DNA"/>
</dbReference>
<dbReference type="RefSeq" id="WP_180284076.1">
    <property type="nucleotide sequence ID" value="NZ_JABFDB010000016.1"/>
</dbReference>
<sequence>MITRLSIVHKAWAAKHGASARGGINALRGFRYQTLLAIETAVGIFRDGMTSVRGGVFQERLSDILEVAASPRIVQVKRTLDASSLKDALRELWSIHSTVTQVAPDLLVLECGLSYGIVARFNKVADAQAIITAWIPATDLPAETLDGFRQRISVEIRPDPETGIFETLVNDFHDPRPRRTLNAWAGGEFVASEEGFRDLLRKIEDDLIALRNARTEDRRPLQLAVLTGRDAPPDRTIRHEGTGSGVLTGEAPNLEHLRRGYFAPRPVYTTLADEARDWIEDCAGRSDPTDFTLKVLWLHGRSGSGKSVALLHMLAALRSQGYGPILWIGNAVPQLPAAMRTALDMAADGEGVPIIAIDDPYAPNANDNPFGPWDEAHALLAERTEDGRRPLILACGPAEQIDVFERDLTADRVDVHRLELPRETADGRRHLHDWYRERTGKPPPPYMAEEDVLLVQLFHDWVQGLPLKAFADRFRNRIAAMSPDGALPDLFAQILSLNRLYVGFPTAALDDRSDQIKGCLAQLADEFHLALDGGSDDAGLERPGVWLKHPHLSNVIYDRWFDAGTARYKPVRLGHLRDAALAALEHGRTPQERTAPLWTISRGASLDGLDLTGRLPNADARDVLRQVHQRMGGMPSGLAGLPVWIDAERRFPDLNLPASPRSIALERLPAASAGDTGLRLTCRHLLMAAQDTTPEERDRIRSAVYDLLHRTSAEPWHDWLPLVIDAANRTDDPRFAGLLATWIGGNGGAGMADRISGLLSRWPNNQTIVQGAIRWLHRHPPSCRGWSWVWEKACKQAPDDNDLRSLTRDIAAGKHIDVPTWSFVWERAWEDDRAHSSLSASASAWLAEVEPNHGSWKYVWEKLWGRRADDDLDALARKWLADVEPNHGSWKYVWEKLWERRADDELDTLARKWLADVEPNHGSWYYVWVKLWERRADDELDTLARKWLADVEPNHGSWYYVWVKLWERRADDELDTLARKWLADVELNHGSWKYVWEKLWERGADDGLDALARKWLTDVEPNRGSWAFVWVKLWERRADDALDTRARGWLAEVKPGHGSWPYVWEKLWAAHIGDDALIAAGRRFLTAQAGEVRAWPKVFVPLMRHRQSAGHGLDEDLADAANRWLDRFKENPGRSRVLQVLKRFER</sequence>